<reference evidence="3" key="1">
    <citation type="journal article" date="2019" name="Int. J. Syst. Evol. Microbiol.">
        <title>The Global Catalogue of Microorganisms (GCM) 10K type strain sequencing project: providing services to taxonomists for standard genome sequencing and annotation.</title>
        <authorList>
            <consortium name="The Broad Institute Genomics Platform"/>
            <consortium name="The Broad Institute Genome Sequencing Center for Infectious Disease"/>
            <person name="Wu L."/>
            <person name="Ma J."/>
        </authorList>
    </citation>
    <scope>NUCLEOTIDE SEQUENCE [LARGE SCALE GENOMIC DNA]</scope>
    <source>
        <strain evidence="3">KCTC 52094</strain>
    </source>
</reference>
<name>A0ABV7G6C0_9PROT</name>
<evidence type="ECO:0000256" key="1">
    <source>
        <dbReference type="SAM" id="SignalP"/>
    </source>
</evidence>
<dbReference type="InterPro" id="IPR010239">
    <property type="entry name" value="CHP02001"/>
</dbReference>
<dbReference type="Proteomes" id="UP001595593">
    <property type="component" value="Unassembled WGS sequence"/>
</dbReference>
<organism evidence="2 3">
    <name type="scientific">Teichococcus globiformis</name>
    <dbReference type="NCBI Taxonomy" id="2307229"/>
    <lineage>
        <taxon>Bacteria</taxon>
        <taxon>Pseudomonadati</taxon>
        <taxon>Pseudomonadota</taxon>
        <taxon>Alphaproteobacteria</taxon>
        <taxon>Acetobacterales</taxon>
        <taxon>Roseomonadaceae</taxon>
        <taxon>Roseomonas</taxon>
    </lineage>
</organism>
<dbReference type="NCBIfam" id="TIGR02001">
    <property type="entry name" value="gcw_chp"/>
    <property type="match status" value="1"/>
</dbReference>
<evidence type="ECO:0000313" key="2">
    <source>
        <dbReference type="EMBL" id="MFC3126547.1"/>
    </source>
</evidence>
<proteinExistence type="predicted"/>
<comment type="caution">
    <text evidence="2">The sequence shown here is derived from an EMBL/GenBank/DDBJ whole genome shotgun (WGS) entry which is preliminary data.</text>
</comment>
<keyword evidence="1" id="KW-0732">Signal</keyword>
<keyword evidence="3" id="KW-1185">Reference proteome</keyword>
<protein>
    <submittedName>
        <fullName evidence="2">TorF family putative porin</fullName>
    </submittedName>
</protein>
<gene>
    <name evidence="2" type="ORF">ACFOD4_15900</name>
</gene>
<evidence type="ECO:0000313" key="3">
    <source>
        <dbReference type="Proteomes" id="UP001595593"/>
    </source>
</evidence>
<sequence length="253" mass="27338">MTILPRLAATFCLGLAVLSAPGTGRPATALELGDSGLTLTATPAIASDYLFRGISQTRGRPAMQLTLDLQHESGLYIGAFGTNVAFYGSNARQEVDLLAGYRFAVGDASLDLGGIFYTYPGYDAPQGGYDYNYFELVAKGSYTLDPVKFLGTAAWSPEFYYESGGAVYLEAGADVTLPLDFTLSGRWGYQFIDRNPRYGAPDYANWSVAVSREVFAGFMLSVGYYDTSLSKNDCFAGTKLCDARALVMLSRPF</sequence>
<feature type="chain" id="PRO_5046988351" evidence="1">
    <location>
        <begin position="23"/>
        <end position="253"/>
    </location>
</feature>
<dbReference type="EMBL" id="JBHRTN010000018">
    <property type="protein sequence ID" value="MFC3126547.1"/>
    <property type="molecule type" value="Genomic_DNA"/>
</dbReference>
<dbReference type="Pfam" id="PF09694">
    <property type="entry name" value="Gcw_chp"/>
    <property type="match status" value="1"/>
</dbReference>
<accession>A0ABV7G6C0</accession>
<feature type="signal peptide" evidence="1">
    <location>
        <begin position="1"/>
        <end position="22"/>
    </location>
</feature>
<dbReference type="RefSeq" id="WP_379597944.1">
    <property type="nucleotide sequence ID" value="NZ_JBHRTN010000018.1"/>
</dbReference>